<dbReference type="CDD" id="cd23794">
    <property type="entry name" value="UBCc_UBE2F_UBE2M"/>
    <property type="match status" value="1"/>
</dbReference>
<evidence type="ECO:0000256" key="2">
    <source>
        <dbReference type="ARBA" id="ARBA00022786"/>
    </source>
</evidence>
<dbReference type="PROSITE" id="PS00183">
    <property type="entry name" value="UBC_1"/>
    <property type="match status" value="1"/>
</dbReference>
<comment type="similarity">
    <text evidence="4">Belongs to the ubiquitin-conjugating enzyme family.</text>
</comment>
<protein>
    <submittedName>
        <fullName evidence="6">UBIQUITIN_CONJUGAT_2 domain-containing protein</fullName>
    </submittedName>
</protein>
<evidence type="ECO:0000256" key="1">
    <source>
        <dbReference type="ARBA" id="ARBA00022679"/>
    </source>
</evidence>
<sequence length="285" mass="31210">MSRSTTQRSYLKDLHQLYRMIEASTHGQASIVAANEMSVVVSLHPNSGYNAHAAFTVEIKCSLTFPRDAPEVKFASPIFHPNIDIETGDVCLNILDKWLSCYNLLDVVKSLLFLIDHPNFDSAINPFTHLENMKLLAKKTMRVLAGLPVNGQQFAPNKAWCEWAEAHGCLPAGEEEENDEDGAGNIWEDVTQVVGVEREPETDDEHEAISSVDAFANKHVASRAYLQLPLVNANIYPGLSSHVGLDGSSMTPAWLNSEVNACVCVVSCLFLHLGYQGSIIGSGLT</sequence>
<keyword evidence="4" id="KW-0067">ATP-binding</keyword>
<dbReference type="InterPro" id="IPR023313">
    <property type="entry name" value="UBQ-conjugating_AS"/>
</dbReference>
<feature type="domain" description="UBC core" evidence="5">
    <location>
        <begin position="5"/>
        <end position="154"/>
    </location>
</feature>
<evidence type="ECO:0000256" key="4">
    <source>
        <dbReference type="RuleBase" id="RU362109"/>
    </source>
</evidence>
<dbReference type="InterPro" id="IPR050113">
    <property type="entry name" value="Ub_conjugating_enzyme"/>
</dbReference>
<keyword evidence="4" id="KW-0547">Nucleotide-binding</keyword>
<organism evidence="6">
    <name type="scientific">Mesocestoides corti</name>
    <name type="common">Flatworm</name>
    <dbReference type="NCBI Taxonomy" id="53468"/>
    <lineage>
        <taxon>Eukaryota</taxon>
        <taxon>Metazoa</taxon>
        <taxon>Spiralia</taxon>
        <taxon>Lophotrochozoa</taxon>
        <taxon>Platyhelminthes</taxon>
        <taxon>Cestoda</taxon>
        <taxon>Eucestoda</taxon>
        <taxon>Cyclophyllidea</taxon>
        <taxon>Mesocestoididae</taxon>
        <taxon>Mesocestoides</taxon>
    </lineage>
</organism>
<dbReference type="PROSITE" id="PS50127">
    <property type="entry name" value="UBC_2"/>
    <property type="match status" value="1"/>
</dbReference>
<dbReference type="Gene3D" id="3.10.110.10">
    <property type="entry name" value="Ubiquitin Conjugating Enzyme"/>
    <property type="match status" value="1"/>
</dbReference>
<accession>A0A5K3G3R5</accession>
<evidence type="ECO:0000313" key="6">
    <source>
        <dbReference type="WBParaSite" id="MCU_013802-RA"/>
    </source>
</evidence>
<keyword evidence="1" id="KW-0808">Transferase</keyword>
<reference evidence="6" key="1">
    <citation type="submission" date="2019-11" db="UniProtKB">
        <authorList>
            <consortium name="WormBaseParasite"/>
        </authorList>
    </citation>
    <scope>IDENTIFICATION</scope>
</reference>
<name>A0A5K3G3R5_MESCO</name>
<dbReference type="WBParaSite" id="MCU_013802-RA">
    <property type="protein sequence ID" value="MCU_013802-RA"/>
    <property type="gene ID" value="MCU_013802"/>
</dbReference>
<dbReference type="InterPro" id="IPR016135">
    <property type="entry name" value="UBQ-conjugating_enzyme/RWD"/>
</dbReference>
<dbReference type="InterPro" id="IPR000608">
    <property type="entry name" value="UBC"/>
</dbReference>
<evidence type="ECO:0000256" key="3">
    <source>
        <dbReference type="PROSITE-ProRule" id="PRU10133"/>
    </source>
</evidence>
<dbReference type="SUPFAM" id="SSF54495">
    <property type="entry name" value="UBC-like"/>
    <property type="match status" value="1"/>
</dbReference>
<keyword evidence="2 4" id="KW-0833">Ubl conjugation pathway</keyword>
<dbReference type="Pfam" id="PF00179">
    <property type="entry name" value="UQ_con"/>
    <property type="match status" value="1"/>
</dbReference>
<dbReference type="AlphaFoldDB" id="A0A5K3G3R5"/>
<dbReference type="GO" id="GO:0005524">
    <property type="term" value="F:ATP binding"/>
    <property type="evidence" value="ECO:0007669"/>
    <property type="project" value="UniProtKB-UniRule"/>
</dbReference>
<proteinExistence type="inferred from homology"/>
<dbReference type="PANTHER" id="PTHR24067">
    <property type="entry name" value="UBIQUITIN-CONJUGATING ENZYME E2"/>
    <property type="match status" value="1"/>
</dbReference>
<dbReference type="GO" id="GO:0016740">
    <property type="term" value="F:transferase activity"/>
    <property type="evidence" value="ECO:0007669"/>
    <property type="project" value="UniProtKB-KW"/>
</dbReference>
<evidence type="ECO:0000259" key="5">
    <source>
        <dbReference type="PROSITE" id="PS50127"/>
    </source>
</evidence>
<dbReference type="SMART" id="SM00212">
    <property type="entry name" value="UBCc"/>
    <property type="match status" value="1"/>
</dbReference>
<feature type="active site" description="Glycyl thioester intermediate" evidence="3">
    <location>
        <position position="91"/>
    </location>
</feature>